<evidence type="ECO:0000256" key="7">
    <source>
        <dbReference type="ARBA" id="ARBA00024202"/>
    </source>
</evidence>
<protein>
    <submittedName>
        <fullName evidence="10">Nickel transporter permease</fullName>
    </submittedName>
</protein>
<dbReference type="NCBIfam" id="NF045474">
    <property type="entry name" value="Opp2C"/>
    <property type="match status" value="1"/>
</dbReference>
<keyword evidence="3" id="KW-1003">Cell membrane</keyword>
<keyword evidence="2 8" id="KW-0813">Transport</keyword>
<sequence>MLHFLLIALLLLFTGAAFSYFTPHDPLHVNMKERILPANSEHWLGTDHLGRDIFSRIAAGAKTTVGTGMLILAAALMIGVPAGLVSGYIGGLFDRIFMRVVDAFMAFPDYIVAIILSGLLGPGLMNLIFAIVMVKWVGYARLVRGTVLSLKQKDYVLLARINGLSSVRILWKHILPHVAGHVLVLATLDLGKVILMIAALSYIGLGAQPPAPEWGAMLNDGKAFFYHSPELMIIPGLCIMLVVLLSNVAGDRLRDKYDVKNAKGGLQ</sequence>
<feature type="domain" description="ABC transmembrane type-1" evidence="9">
    <location>
        <begin position="61"/>
        <end position="250"/>
    </location>
</feature>
<keyword evidence="11" id="KW-1185">Reference proteome</keyword>
<evidence type="ECO:0000313" key="11">
    <source>
        <dbReference type="Proteomes" id="UP001596549"/>
    </source>
</evidence>
<dbReference type="InterPro" id="IPR035906">
    <property type="entry name" value="MetI-like_sf"/>
</dbReference>
<comment type="subcellular location">
    <subcellularLocation>
        <location evidence="1 8">Cell membrane</location>
        <topology evidence="1 8">Multi-pass membrane protein</topology>
    </subcellularLocation>
</comment>
<organism evidence="10 11">
    <name type="scientific">Fictibacillus iocasae</name>
    <dbReference type="NCBI Taxonomy" id="2715437"/>
    <lineage>
        <taxon>Bacteria</taxon>
        <taxon>Bacillati</taxon>
        <taxon>Bacillota</taxon>
        <taxon>Bacilli</taxon>
        <taxon>Bacillales</taxon>
        <taxon>Fictibacillaceae</taxon>
        <taxon>Fictibacillus</taxon>
    </lineage>
</organism>
<dbReference type="RefSeq" id="WP_379750948.1">
    <property type="nucleotide sequence ID" value="NZ_JBHTCP010000050.1"/>
</dbReference>
<reference evidence="11" key="1">
    <citation type="journal article" date="2019" name="Int. J. Syst. Evol. Microbiol.">
        <title>The Global Catalogue of Microorganisms (GCM) 10K type strain sequencing project: providing services to taxonomists for standard genome sequencing and annotation.</title>
        <authorList>
            <consortium name="The Broad Institute Genomics Platform"/>
            <consortium name="The Broad Institute Genome Sequencing Center for Infectious Disease"/>
            <person name="Wu L."/>
            <person name="Ma J."/>
        </authorList>
    </citation>
    <scope>NUCLEOTIDE SEQUENCE [LARGE SCALE GENOMIC DNA]</scope>
    <source>
        <strain evidence="11">NBRC 106396</strain>
    </source>
</reference>
<evidence type="ECO:0000256" key="8">
    <source>
        <dbReference type="RuleBase" id="RU363032"/>
    </source>
</evidence>
<dbReference type="SUPFAM" id="SSF161098">
    <property type="entry name" value="MetI-like"/>
    <property type="match status" value="1"/>
</dbReference>
<dbReference type="PANTHER" id="PTHR43386:SF1">
    <property type="entry name" value="D,D-DIPEPTIDE TRANSPORT SYSTEM PERMEASE PROTEIN DDPC-RELATED"/>
    <property type="match status" value="1"/>
</dbReference>
<name>A0ABW2NVC8_9BACL</name>
<evidence type="ECO:0000256" key="3">
    <source>
        <dbReference type="ARBA" id="ARBA00022475"/>
    </source>
</evidence>
<feature type="transmembrane region" description="Helical" evidence="8">
    <location>
        <begin position="110"/>
        <end position="134"/>
    </location>
</feature>
<dbReference type="InterPro" id="IPR000515">
    <property type="entry name" value="MetI-like"/>
</dbReference>
<dbReference type="EMBL" id="JBHTCP010000050">
    <property type="protein sequence ID" value="MFC7373213.1"/>
    <property type="molecule type" value="Genomic_DNA"/>
</dbReference>
<dbReference type="InterPro" id="IPR050366">
    <property type="entry name" value="BP-dependent_transpt_permease"/>
</dbReference>
<dbReference type="PROSITE" id="PS50928">
    <property type="entry name" value="ABC_TM1"/>
    <property type="match status" value="1"/>
</dbReference>
<accession>A0ABW2NVC8</accession>
<evidence type="ECO:0000256" key="5">
    <source>
        <dbReference type="ARBA" id="ARBA00022989"/>
    </source>
</evidence>
<proteinExistence type="inferred from homology"/>
<keyword evidence="6 8" id="KW-0472">Membrane</keyword>
<feature type="transmembrane region" description="Helical" evidence="8">
    <location>
        <begin position="224"/>
        <end position="246"/>
    </location>
</feature>
<dbReference type="Gene3D" id="1.10.3720.10">
    <property type="entry name" value="MetI-like"/>
    <property type="match status" value="1"/>
</dbReference>
<feature type="transmembrane region" description="Helical" evidence="8">
    <location>
        <begin position="183"/>
        <end position="204"/>
    </location>
</feature>
<dbReference type="PANTHER" id="PTHR43386">
    <property type="entry name" value="OLIGOPEPTIDE TRANSPORT SYSTEM PERMEASE PROTEIN APPC"/>
    <property type="match status" value="1"/>
</dbReference>
<evidence type="ECO:0000256" key="4">
    <source>
        <dbReference type="ARBA" id="ARBA00022692"/>
    </source>
</evidence>
<evidence type="ECO:0000256" key="1">
    <source>
        <dbReference type="ARBA" id="ARBA00004651"/>
    </source>
</evidence>
<keyword evidence="4 8" id="KW-0812">Transmembrane</keyword>
<evidence type="ECO:0000313" key="10">
    <source>
        <dbReference type="EMBL" id="MFC7373213.1"/>
    </source>
</evidence>
<dbReference type="InterPro" id="IPR053385">
    <property type="entry name" value="ABC_transport_permease"/>
</dbReference>
<dbReference type="CDD" id="cd06261">
    <property type="entry name" value="TM_PBP2"/>
    <property type="match status" value="1"/>
</dbReference>
<feature type="transmembrane region" description="Helical" evidence="8">
    <location>
        <begin position="69"/>
        <end position="89"/>
    </location>
</feature>
<comment type="similarity">
    <text evidence="7">Belongs to the binding-protein-dependent transport system permease family. OppBC subfamily.</text>
</comment>
<dbReference type="Pfam" id="PF00528">
    <property type="entry name" value="BPD_transp_1"/>
    <property type="match status" value="1"/>
</dbReference>
<evidence type="ECO:0000259" key="9">
    <source>
        <dbReference type="PROSITE" id="PS50928"/>
    </source>
</evidence>
<evidence type="ECO:0000256" key="2">
    <source>
        <dbReference type="ARBA" id="ARBA00022448"/>
    </source>
</evidence>
<keyword evidence="5 8" id="KW-1133">Transmembrane helix</keyword>
<comment type="caution">
    <text evidence="10">The sequence shown here is derived from an EMBL/GenBank/DDBJ whole genome shotgun (WGS) entry which is preliminary data.</text>
</comment>
<evidence type="ECO:0000256" key="6">
    <source>
        <dbReference type="ARBA" id="ARBA00023136"/>
    </source>
</evidence>
<gene>
    <name evidence="10" type="primary">nikC</name>
    <name evidence="10" type="ORF">ACFQPF_16350</name>
</gene>
<dbReference type="Proteomes" id="UP001596549">
    <property type="component" value="Unassembled WGS sequence"/>
</dbReference>